<dbReference type="OrthoDB" id="337486at2759"/>
<dbReference type="KEGG" id="cin:100180075"/>
<proteinExistence type="predicted"/>
<dbReference type="GeneID" id="100180075"/>
<dbReference type="STRING" id="7719.ENSCINP00000030883"/>
<keyword evidence="2" id="KW-1185">Reference proteome</keyword>
<protein>
    <submittedName>
        <fullName evidence="1">DNA polymerase delta subunit 4-like</fullName>
    </submittedName>
</protein>
<gene>
    <name evidence="1" type="primary">LOC100180075</name>
</gene>
<dbReference type="InterPro" id="IPR007218">
    <property type="entry name" value="DNA_pol_delta_4"/>
</dbReference>
<sequence length="107" mass="12380">MNEQKVTNYLRKKKNLPKLKDQPCDLPSNVGTPDCLSPSVDEQLKQLRDFDLNNKFGPSQGIPRVDRWERASRLQLDPPIHIMQILQSNLNNNKFQSSIWSGHKLLD</sequence>
<dbReference type="AlphaFoldDB" id="H2XMK0"/>
<dbReference type="Proteomes" id="UP000008144">
    <property type="component" value="Unassembled WGS sequence"/>
</dbReference>
<dbReference type="Pfam" id="PF04081">
    <property type="entry name" value="DNA_pol_delta_4"/>
    <property type="match status" value="1"/>
</dbReference>
<dbReference type="PANTHER" id="PTHR14303">
    <property type="entry name" value="DNA POLYMERASE DELTA SUBUNIT 4"/>
    <property type="match status" value="1"/>
</dbReference>
<dbReference type="GO" id="GO:0043625">
    <property type="term" value="C:delta DNA polymerase complex"/>
    <property type="evidence" value="ECO:0000318"/>
    <property type="project" value="GO_Central"/>
</dbReference>
<dbReference type="RefSeq" id="XP_002126525.1">
    <property type="nucleotide sequence ID" value="XM_002126489.4"/>
</dbReference>
<dbReference type="HOGENOM" id="CLU_137022_0_0_1"/>
<accession>H2XMK0</accession>
<dbReference type="Ensembl" id="ENSCINT00000034305.1">
    <property type="protein sequence ID" value="ENSCINP00000030883.1"/>
    <property type="gene ID" value="ENSCING00000018340.1"/>
</dbReference>
<evidence type="ECO:0000313" key="2">
    <source>
        <dbReference type="Proteomes" id="UP000008144"/>
    </source>
</evidence>
<reference evidence="1" key="3">
    <citation type="submission" date="2025-09" db="UniProtKB">
        <authorList>
            <consortium name="Ensembl"/>
        </authorList>
    </citation>
    <scope>IDENTIFICATION</scope>
</reference>
<reference evidence="2" key="1">
    <citation type="journal article" date="2002" name="Science">
        <title>The draft genome of Ciona intestinalis: insights into chordate and vertebrate origins.</title>
        <authorList>
            <person name="Dehal P."/>
            <person name="Satou Y."/>
            <person name="Campbell R.K."/>
            <person name="Chapman J."/>
            <person name="Degnan B."/>
            <person name="De Tomaso A."/>
            <person name="Davidson B."/>
            <person name="Di Gregorio A."/>
            <person name="Gelpke M."/>
            <person name="Goodstein D.M."/>
            <person name="Harafuji N."/>
            <person name="Hastings K.E."/>
            <person name="Ho I."/>
            <person name="Hotta K."/>
            <person name="Huang W."/>
            <person name="Kawashima T."/>
            <person name="Lemaire P."/>
            <person name="Martinez D."/>
            <person name="Meinertzhagen I.A."/>
            <person name="Necula S."/>
            <person name="Nonaka M."/>
            <person name="Putnam N."/>
            <person name="Rash S."/>
            <person name="Saiga H."/>
            <person name="Satake M."/>
            <person name="Terry A."/>
            <person name="Yamada L."/>
            <person name="Wang H.G."/>
            <person name="Awazu S."/>
            <person name="Azumi K."/>
            <person name="Boore J."/>
            <person name="Branno M."/>
            <person name="Chin-Bow S."/>
            <person name="DeSantis R."/>
            <person name="Doyle S."/>
            <person name="Francino P."/>
            <person name="Keys D.N."/>
            <person name="Haga S."/>
            <person name="Hayashi H."/>
            <person name="Hino K."/>
            <person name="Imai K.S."/>
            <person name="Inaba K."/>
            <person name="Kano S."/>
            <person name="Kobayashi K."/>
            <person name="Kobayashi M."/>
            <person name="Lee B.I."/>
            <person name="Makabe K.W."/>
            <person name="Manohar C."/>
            <person name="Matassi G."/>
            <person name="Medina M."/>
            <person name="Mochizuki Y."/>
            <person name="Mount S."/>
            <person name="Morishita T."/>
            <person name="Miura S."/>
            <person name="Nakayama A."/>
            <person name="Nishizaka S."/>
            <person name="Nomoto H."/>
            <person name="Ohta F."/>
            <person name="Oishi K."/>
            <person name="Rigoutsos I."/>
            <person name="Sano M."/>
            <person name="Sasaki A."/>
            <person name="Sasakura Y."/>
            <person name="Shoguchi E."/>
            <person name="Shin-i T."/>
            <person name="Spagnuolo A."/>
            <person name="Stainier D."/>
            <person name="Suzuki M.M."/>
            <person name="Tassy O."/>
            <person name="Takatori N."/>
            <person name="Tokuoka M."/>
            <person name="Yagi K."/>
            <person name="Yoshizaki F."/>
            <person name="Wada S."/>
            <person name="Zhang C."/>
            <person name="Hyatt P.D."/>
            <person name="Larimer F."/>
            <person name="Detter C."/>
            <person name="Doggett N."/>
            <person name="Glavina T."/>
            <person name="Hawkins T."/>
            <person name="Richardson P."/>
            <person name="Lucas S."/>
            <person name="Kohara Y."/>
            <person name="Levine M."/>
            <person name="Satoh N."/>
            <person name="Rokhsar D.S."/>
        </authorList>
    </citation>
    <scope>NUCLEOTIDE SEQUENCE [LARGE SCALE GENOMIC DNA]</scope>
</reference>
<dbReference type="PANTHER" id="PTHR14303:SF0">
    <property type="entry name" value="DNA POLYMERASE DELTA SUBUNIT 4"/>
    <property type="match status" value="1"/>
</dbReference>
<dbReference type="GO" id="GO:0000731">
    <property type="term" value="P:DNA synthesis involved in DNA repair"/>
    <property type="evidence" value="ECO:0000318"/>
    <property type="project" value="GO_Central"/>
</dbReference>
<reference evidence="1" key="2">
    <citation type="submission" date="2025-08" db="UniProtKB">
        <authorList>
            <consortium name="Ensembl"/>
        </authorList>
    </citation>
    <scope>IDENTIFICATION</scope>
</reference>
<dbReference type="GeneTree" id="ENSGT00390000005096"/>
<dbReference type="GO" id="GO:0006261">
    <property type="term" value="P:DNA-templated DNA replication"/>
    <property type="evidence" value="ECO:0000318"/>
    <property type="project" value="GO_Central"/>
</dbReference>
<accession>A0A1W2WF50</accession>
<evidence type="ECO:0000313" key="1">
    <source>
        <dbReference type="Ensembl" id="ENSCINP00000030883.1"/>
    </source>
</evidence>
<dbReference type="InParanoid" id="H2XMK0"/>
<organism evidence="1 2">
    <name type="scientific">Ciona intestinalis</name>
    <name type="common">Transparent sea squirt</name>
    <name type="synonym">Ascidia intestinalis</name>
    <dbReference type="NCBI Taxonomy" id="7719"/>
    <lineage>
        <taxon>Eukaryota</taxon>
        <taxon>Metazoa</taxon>
        <taxon>Chordata</taxon>
        <taxon>Tunicata</taxon>
        <taxon>Ascidiacea</taxon>
        <taxon>Phlebobranchia</taxon>
        <taxon>Cionidae</taxon>
        <taxon>Ciona</taxon>
    </lineage>
</organism>
<name>H2XMK0_CIOIN</name>